<evidence type="ECO:0000313" key="3">
    <source>
        <dbReference type="Proteomes" id="UP000293719"/>
    </source>
</evidence>
<feature type="domain" description="VOC" evidence="1">
    <location>
        <begin position="1"/>
        <end position="91"/>
    </location>
</feature>
<dbReference type="EMBL" id="CP036532">
    <property type="protein sequence ID" value="QBK32449.1"/>
    <property type="molecule type" value="Genomic_DNA"/>
</dbReference>
<proteinExistence type="predicted"/>
<keyword evidence="3" id="KW-1185">Reference proteome</keyword>
<dbReference type="InterPro" id="IPR037523">
    <property type="entry name" value="VOC_core"/>
</dbReference>
<accession>A0A4P6V747</accession>
<dbReference type="OrthoDB" id="9806868at2"/>
<gene>
    <name evidence="2" type="ORF">E0E05_15775</name>
</gene>
<evidence type="ECO:0000259" key="1">
    <source>
        <dbReference type="PROSITE" id="PS51819"/>
    </source>
</evidence>
<name>A0A4P6V747_9HYPH</name>
<evidence type="ECO:0000313" key="2">
    <source>
        <dbReference type="EMBL" id="QBK32449.1"/>
    </source>
</evidence>
<protein>
    <submittedName>
        <fullName evidence="2">Bleomycin resistance protein</fullName>
    </submittedName>
</protein>
<reference evidence="2 3" key="1">
    <citation type="journal article" date="2017" name="Int. J. Syst. Evol. Microbiol.">
        <title>Roseitalea porphyridii gen. nov., sp. nov., isolated from a red alga, and reclassification of Hoeflea suaedae Chung et al. 2013 as Pseudohoeflea suaedae gen. nov., comb. nov.</title>
        <authorList>
            <person name="Hyeon J.W."/>
            <person name="Jeong S.E."/>
            <person name="Baek K."/>
            <person name="Jeon C.O."/>
        </authorList>
    </citation>
    <scope>NUCLEOTIDE SEQUENCE [LARGE SCALE GENOMIC DNA]</scope>
    <source>
        <strain evidence="2 3">MA7-20</strain>
    </source>
</reference>
<organism evidence="2 3">
    <name type="scientific">Roseitalea porphyridii</name>
    <dbReference type="NCBI Taxonomy" id="1852022"/>
    <lineage>
        <taxon>Bacteria</taxon>
        <taxon>Pseudomonadati</taxon>
        <taxon>Pseudomonadota</taxon>
        <taxon>Alphaproteobacteria</taxon>
        <taxon>Hyphomicrobiales</taxon>
        <taxon>Ahrensiaceae</taxon>
        <taxon>Roseitalea</taxon>
    </lineage>
</organism>
<dbReference type="InterPro" id="IPR029068">
    <property type="entry name" value="Glyas_Bleomycin-R_OHBP_Dase"/>
</dbReference>
<dbReference type="AlphaFoldDB" id="A0A4P6V747"/>
<dbReference type="PROSITE" id="PS51819">
    <property type="entry name" value="VOC"/>
    <property type="match status" value="1"/>
</dbReference>
<dbReference type="KEGG" id="rpod:E0E05_15775"/>
<dbReference type="Proteomes" id="UP000293719">
    <property type="component" value="Chromosome"/>
</dbReference>
<dbReference type="SUPFAM" id="SSF54593">
    <property type="entry name" value="Glyoxalase/Bleomycin resistance protein/Dihydroxybiphenyl dioxygenase"/>
    <property type="match status" value="1"/>
</dbReference>
<sequence>MRDRVAIHLWAATDESWRGRDGDRPVVSGAETFIAGTASCRVHVTDTDALCARYREAGVLHPNGALIDKPYGLREFAILDLDGNLITFFERIA</sequence>
<dbReference type="Gene3D" id="3.10.180.10">
    <property type="entry name" value="2,3-Dihydroxybiphenyl 1,2-Dioxygenase, domain 1"/>
    <property type="match status" value="1"/>
</dbReference>